<dbReference type="AlphaFoldDB" id="A0AAT9GF61"/>
<protein>
    <recommendedName>
        <fullName evidence="2">Tetratricopeptide repeat protein</fullName>
    </recommendedName>
</protein>
<dbReference type="EMBL" id="AP029612">
    <property type="protein sequence ID" value="BFG69233.1"/>
    <property type="molecule type" value="Genomic_DNA"/>
</dbReference>
<evidence type="ECO:0000313" key="1">
    <source>
        <dbReference type="EMBL" id="BFG69233.1"/>
    </source>
</evidence>
<organism evidence="1">
    <name type="scientific">Sediminibacterium sp. KACHI17</name>
    <dbReference type="NCBI Taxonomy" id="1751071"/>
    <lineage>
        <taxon>Bacteria</taxon>
        <taxon>Pseudomonadati</taxon>
        <taxon>Bacteroidota</taxon>
        <taxon>Chitinophagia</taxon>
        <taxon>Chitinophagales</taxon>
        <taxon>Chitinophagaceae</taxon>
        <taxon>Sediminibacterium</taxon>
    </lineage>
</organism>
<reference evidence="1" key="1">
    <citation type="submission" date="2024-02" db="EMBL/GenBank/DDBJ databases">
        <title>Sediminibacterium planktonica sp. nov. and Sediminibacterium longus sp. nov., isolated from surface lake and river water.</title>
        <authorList>
            <person name="Watanabe K."/>
            <person name="Takemine S."/>
            <person name="Ishii Y."/>
            <person name="Ogata Y."/>
            <person name="Shindo C."/>
            <person name="Suda W."/>
        </authorList>
    </citation>
    <scope>NUCLEOTIDE SEQUENCE</scope>
    <source>
        <strain evidence="1">KACHI17</strain>
    </source>
</reference>
<sequence>MISLCLFASAYSQQGVNRQASSPKKVAPRPQLKTQKQYLADAKAFYSLSLCNAAKASYSFLGVDYQDQDLIKNINECLSSKASLDEAEDFNPAEDELYTLSIPANQQVGYENVEFGNIEFAAQRYRNALHFYLLYLVDNYTMLRKDRDLLNKFEEKIEYCLRKSGY</sequence>
<accession>A0AAT9GF61</accession>
<name>A0AAT9GF61_9BACT</name>
<evidence type="ECO:0008006" key="2">
    <source>
        <dbReference type="Google" id="ProtNLM"/>
    </source>
</evidence>
<gene>
    <name evidence="1" type="ORF">KACHI17_01140</name>
</gene>
<proteinExistence type="predicted"/>